<evidence type="ECO:0000313" key="1">
    <source>
        <dbReference type="EMBL" id="EWS74851.1"/>
    </source>
</evidence>
<dbReference type="GeneID" id="24436891"/>
<proteinExistence type="predicted"/>
<name>W7XIR7_TETTS</name>
<protein>
    <submittedName>
        <fullName evidence="1">Uncharacterized protein</fullName>
    </submittedName>
</protein>
<dbReference type="AlphaFoldDB" id="W7XIR7"/>
<dbReference type="EMBL" id="GG662720">
    <property type="protein sequence ID" value="EWS74851.1"/>
    <property type="molecule type" value="Genomic_DNA"/>
</dbReference>
<dbReference type="RefSeq" id="XP_012652564.1">
    <property type="nucleotide sequence ID" value="XM_012797110.1"/>
</dbReference>
<dbReference type="Proteomes" id="UP000009168">
    <property type="component" value="Unassembled WGS sequence"/>
</dbReference>
<dbReference type="InParanoid" id="W7XIR7"/>
<evidence type="ECO:0000313" key="2">
    <source>
        <dbReference type="Proteomes" id="UP000009168"/>
    </source>
</evidence>
<dbReference type="KEGG" id="tet:TTHERM_000030519"/>
<gene>
    <name evidence="1" type="ORF">TTHERM_000030519</name>
</gene>
<reference evidence="2" key="1">
    <citation type="journal article" date="2006" name="PLoS Biol.">
        <title>Macronuclear genome sequence of the ciliate Tetrahymena thermophila, a model eukaryote.</title>
        <authorList>
            <person name="Eisen J.A."/>
            <person name="Coyne R.S."/>
            <person name="Wu M."/>
            <person name="Wu D."/>
            <person name="Thiagarajan M."/>
            <person name="Wortman J.R."/>
            <person name="Badger J.H."/>
            <person name="Ren Q."/>
            <person name="Amedeo P."/>
            <person name="Jones K.M."/>
            <person name="Tallon L.J."/>
            <person name="Delcher A.L."/>
            <person name="Salzberg S.L."/>
            <person name="Silva J.C."/>
            <person name="Haas B.J."/>
            <person name="Majoros W.H."/>
            <person name="Farzad M."/>
            <person name="Carlton J.M."/>
            <person name="Smith R.K. Jr."/>
            <person name="Garg J."/>
            <person name="Pearlman R.E."/>
            <person name="Karrer K.M."/>
            <person name="Sun L."/>
            <person name="Manning G."/>
            <person name="Elde N.C."/>
            <person name="Turkewitz A.P."/>
            <person name="Asai D.J."/>
            <person name="Wilkes D.E."/>
            <person name="Wang Y."/>
            <person name="Cai H."/>
            <person name="Collins K."/>
            <person name="Stewart B.A."/>
            <person name="Lee S.R."/>
            <person name="Wilamowska K."/>
            <person name="Weinberg Z."/>
            <person name="Ruzzo W.L."/>
            <person name="Wloga D."/>
            <person name="Gaertig J."/>
            <person name="Frankel J."/>
            <person name="Tsao C.-C."/>
            <person name="Gorovsky M.A."/>
            <person name="Keeling P.J."/>
            <person name="Waller R.F."/>
            <person name="Patron N.J."/>
            <person name="Cherry J.M."/>
            <person name="Stover N.A."/>
            <person name="Krieger C.J."/>
            <person name="del Toro C."/>
            <person name="Ryder H.F."/>
            <person name="Williamson S.C."/>
            <person name="Barbeau R.A."/>
            <person name="Hamilton E.P."/>
            <person name="Orias E."/>
        </authorList>
    </citation>
    <scope>NUCLEOTIDE SEQUENCE [LARGE SCALE GENOMIC DNA]</scope>
    <source>
        <strain evidence="2">SB210</strain>
    </source>
</reference>
<organism evidence="1 2">
    <name type="scientific">Tetrahymena thermophila (strain SB210)</name>
    <dbReference type="NCBI Taxonomy" id="312017"/>
    <lineage>
        <taxon>Eukaryota</taxon>
        <taxon>Sar</taxon>
        <taxon>Alveolata</taxon>
        <taxon>Ciliophora</taxon>
        <taxon>Intramacronucleata</taxon>
        <taxon>Oligohymenophorea</taxon>
        <taxon>Hymenostomatida</taxon>
        <taxon>Tetrahymenina</taxon>
        <taxon>Tetrahymenidae</taxon>
        <taxon>Tetrahymena</taxon>
    </lineage>
</organism>
<sequence length="104" mass="12412">MLHLMVDLGQYISNQIQQKLYLYYFSSRILNHLYIYLQELQKVVNNMNQTSLESQQTSQNFNPTNTVIVINHTEVANKHQSELMETFFTLFILFNYLSKCNRLN</sequence>
<accession>W7XIR7</accession>
<keyword evidence="2" id="KW-1185">Reference proteome</keyword>